<feature type="chain" id="PRO_5020613569" description="Lipoprotein" evidence="1">
    <location>
        <begin position="27"/>
        <end position="340"/>
    </location>
</feature>
<organism evidence="2 3">
    <name type="scientific">Pseudohoeflea suaedae</name>
    <dbReference type="NCBI Taxonomy" id="877384"/>
    <lineage>
        <taxon>Bacteria</taxon>
        <taxon>Pseudomonadati</taxon>
        <taxon>Pseudomonadota</taxon>
        <taxon>Alphaproteobacteria</taxon>
        <taxon>Hyphomicrobiales</taxon>
        <taxon>Rhizobiaceae</taxon>
        <taxon>Pseudohoeflea</taxon>
    </lineage>
</organism>
<feature type="signal peptide" evidence="1">
    <location>
        <begin position="1"/>
        <end position="26"/>
    </location>
</feature>
<dbReference type="AlphaFoldDB" id="A0A4R5PJJ3"/>
<dbReference type="Proteomes" id="UP000295131">
    <property type="component" value="Unassembled WGS sequence"/>
</dbReference>
<gene>
    <name evidence="2" type="ORF">E2A64_10925</name>
</gene>
<evidence type="ECO:0008006" key="4">
    <source>
        <dbReference type="Google" id="ProtNLM"/>
    </source>
</evidence>
<dbReference type="EMBL" id="SMSI01000002">
    <property type="protein sequence ID" value="TDH35830.1"/>
    <property type="molecule type" value="Genomic_DNA"/>
</dbReference>
<evidence type="ECO:0000313" key="2">
    <source>
        <dbReference type="EMBL" id="TDH35830.1"/>
    </source>
</evidence>
<dbReference type="OrthoDB" id="4736977at2"/>
<proteinExistence type="predicted"/>
<name>A0A4R5PJJ3_9HYPH</name>
<reference evidence="2 3" key="1">
    <citation type="journal article" date="2013" name="Int. J. Syst. Evol. Microbiol.">
        <title>Hoeflea suaedae sp. nov., an endophytic bacterium isolated from the root of the halophyte Suaeda maritima.</title>
        <authorList>
            <person name="Chung E.J."/>
            <person name="Park J.A."/>
            <person name="Pramanik P."/>
            <person name="Bibi F."/>
            <person name="Jeon C.O."/>
            <person name="Chung Y.R."/>
        </authorList>
    </citation>
    <scope>NUCLEOTIDE SEQUENCE [LARGE SCALE GENOMIC DNA]</scope>
    <source>
        <strain evidence="2 3">YC6898</strain>
    </source>
</reference>
<protein>
    <recommendedName>
        <fullName evidence="4">Lipoprotein</fullName>
    </recommendedName>
</protein>
<dbReference type="RefSeq" id="WP_133284530.1">
    <property type="nucleotide sequence ID" value="NZ_SMSI01000002.1"/>
</dbReference>
<sequence length="340" mass="35577">MRHPTYPAAGLAAVLVASVLTSPAPAAEFGKIELSTVPQLQAYLEDRGYLQENSELDLFHTGLAEPASGISDVYALQYLDPGSCGSAGCTEIVVTRSDDDSYLLYEEWLGTGMEMLDSETEGAHDLLIRTDQGVLTGRFNGTKYLWSPASDKGESGEGVTAQAAPAVPRLGQKTIRAGGADGLVETMGECVDDRVWHGYSEGTDPGGGAMGFGPCRTNKSSNFLLFSCKPGAPDVTIDVNLASRDLDDSDPVTVTVSLGGSNFQFKGTALYDVMVGEVLPELEPITLDHPIFEALRTADGTGSISINGQTTRMTLSGAAGAAGMMRKACAAPLAAPDSQP</sequence>
<accession>A0A4R5PJJ3</accession>
<keyword evidence="1" id="KW-0732">Signal</keyword>
<comment type="caution">
    <text evidence="2">The sequence shown here is derived from an EMBL/GenBank/DDBJ whole genome shotgun (WGS) entry which is preliminary data.</text>
</comment>
<evidence type="ECO:0000256" key="1">
    <source>
        <dbReference type="SAM" id="SignalP"/>
    </source>
</evidence>
<evidence type="ECO:0000313" key="3">
    <source>
        <dbReference type="Proteomes" id="UP000295131"/>
    </source>
</evidence>
<keyword evidence="3" id="KW-1185">Reference proteome</keyword>